<comment type="caution">
    <text evidence="1">The sequence shown here is derived from an EMBL/GenBank/DDBJ whole genome shotgun (WGS) entry which is preliminary data.</text>
</comment>
<reference evidence="1" key="1">
    <citation type="journal article" date="2014" name="Front. Microbiol.">
        <title>High frequency of phylogenetically diverse reductive dehalogenase-homologous genes in deep subseafloor sedimentary metagenomes.</title>
        <authorList>
            <person name="Kawai M."/>
            <person name="Futagami T."/>
            <person name="Toyoda A."/>
            <person name="Takaki Y."/>
            <person name="Nishi S."/>
            <person name="Hori S."/>
            <person name="Arai W."/>
            <person name="Tsubouchi T."/>
            <person name="Morono Y."/>
            <person name="Uchiyama I."/>
            <person name="Ito T."/>
            <person name="Fujiyama A."/>
            <person name="Inagaki F."/>
            <person name="Takami H."/>
        </authorList>
    </citation>
    <scope>NUCLEOTIDE SEQUENCE</scope>
    <source>
        <strain evidence="1">Expedition CK06-06</strain>
    </source>
</reference>
<evidence type="ECO:0000313" key="1">
    <source>
        <dbReference type="EMBL" id="GAH58711.1"/>
    </source>
</evidence>
<proteinExistence type="predicted"/>
<feature type="non-terminal residue" evidence="1">
    <location>
        <position position="1"/>
    </location>
</feature>
<protein>
    <submittedName>
        <fullName evidence="1">Uncharacterized protein</fullName>
    </submittedName>
</protein>
<dbReference type="EMBL" id="BARU01019943">
    <property type="protein sequence ID" value="GAH58711.1"/>
    <property type="molecule type" value="Genomic_DNA"/>
</dbReference>
<sequence>NEKQQLETYDNGVIDVHKSALISGNISTPGSIITVYNAIGAAFGSASIFIYNVTGTVSIVKLSHALPGDAYETIYSQGGIVADYKLYQDFDMPSSSIQFVINVSTPGACDYYIELHRLFDAQSYRP</sequence>
<name>X1GLC0_9ZZZZ</name>
<accession>X1GLC0</accession>
<organism evidence="1">
    <name type="scientific">marine sediment metagenome</name>
    <dbReference type="NCBI Taxonomy" id="412755"/>
    <lineage>
        <taxon>unclassified sequences</taxon>
        <taxon>metagenomes</taxon>
        <taxon>ecological metagenomes</taxon>
    </lineage>
</organism>
<gene>
    <name evidence="1" type="ORF">S03H2_32808</name>
</gene>
<dbReference type="AlphaFoldDB" id="X1GLC0"/>